<evidence type="ECO:0000256" key="1">
    <source>
        <dbReference type="SAM" id="Coils"/>
    </source>
</evidence>
<proteinExistence type="predicted"/>
<dbReference type="RefSeq" id="WP_142887840.1">
    <property type="nucleotide sequence ID" value="NZ_VIKR01000001.1"/>
</dbReference>
<dbReference type="Proteomes" id="UP000317839">
    <property type="component" value="Unassembled WGS sequence"/>
</dbReference>
<comment type="caution">
    <text evidence="2">The sequence shown here is derived from an EMBL/GenBank/DDBJ whole genome shotgun (WGS) entry which is preliminary data.</text>
</comment>
<dbReference type="AlphaFoldDB" id="A0A545TGW6"/>
<sequence length="620" mass="72973">MSRQLRNLLKQNRNLEEKIFYDTRATDWREELISSKELSEALSRLATRILESESSEISILKMINDLDDLKGRPLDSFEKNALQVVELIFNYLREHNHYDLAFTKVMNSLQLSFTRLSLNDLSFLDNYKHVAVRFLEKVISLGHHFDPKAGKRAQFFSQAIVLLVDRLANRESVTSDVFRRAESKLNEYLDGFEQKSETSVNKILSEIEKQSREQQANQYTQELISSKTKNEEMPIFLLDFFENLIKPLLHKTIALHGVNSKQCQQLLTDMDTLVWSIVCSHGDPDYNDRYEADVPPAMKRMYQLFIDNDVLTSYVKEFFIEIEDYHSKKLQGQRIQYDVMISADIFADEEYEKDDLLHWYDEKDGSFFDVDSLKQESWYLLANKDENEIYRCRLLMVNHLTRKIYFVNLSGELVVTVGFEDTHFLANNMSEIQLEETITYTHAVDSLLRELTARLDILKREYQLLLKKRARDKEEQHKREIAAREAIQKRIEEEKRQEILRRQEELRIQEEKAAEQRRLEEMDARQRFHIKGIYRKLTPGVVIAYKNDQGRWTEASLSLVSKTTNKHIFTDASGNKVIDPTKQELLDLIGELRIKVVREAGSNRDSLSSLVKERRQKLSQ</sequence>
<gene>
    <name evidence="2" type="ORF">FLL45_00510</name>
</gene>
<dbReference type="InterPro" id="IPR012434">
    <property type="entry name" value="DUF1631"/>
</dbReference>
<evidence type="ECO:0000313" key="2">
    <source>
        <dbReference type="EMBL" id="TQV76480.1"/>
    </source>
</evidence>
<dbReference type="Pfam" id="PF07793">
    <property type="entry name" value="DUF1631"/>
    <property type="match status" value="1"/>
</dbReference>
<feature type="coiled-coil region" evidence="1">
    <location>
        <begin position="448"/>
        <end position="525"/>
    </location>
</feature>
<name>A0A545TGW6_9GAMM</name>
<keyword evidence="1" id="KW-0175">Coiled coil</keyword>
<protein>
    <submittedName>
        <fullName evidence="2">DUF1631 family protein</fullName>
    </submittedName>
</protein>
<dbReference type="CDD" id="cd22249">
    <property type="entry name" value="UDM1_RNF168_RNF169-like"/>
    <property type="match status" value="1"/>
</dbReference>
<dbReference type="OrthoDB" id="6189020at2"/>
<evidence type="ECO:0000313" key="3">
    <source>
        <dbReference type="Proteomes" id="UP000317839"/>
    </source>
</evidence>
<accession>A0A545TGW6</accession>
<keyword evidence="3" id="KW-1185">Reference proteome</keyword>
<dbReference type="EMBL" id="VIKR01000001">
    <property type="protein sequence ID" value="TQV76480.1"/>
    <property type="molecule type" value="Genomic_DNA"/>
</dbReference>
<organism evidence="2 3">
    <name type="scientific">Aliikangiella marina</name>
    <dbReference type="NCBI Taxonomy" id="1712262"/>
    <lineage>
        <taxon>Bacteria</taxon>
        <taxon>Pseudomonadati</taxon>
        <taxon>Pseudomonadota</taxon>
        <taxon>Gammaproteobacteria</taxon>
        <taxon>Oceanospirillales</taxon>
        <taxon>Pleioneaceae</taxon>
        <taxon>Aliikangiella</taxon>
    </lineage>
</organism>
<reference evidence="2 3" key="1">
    <citation type="submission" date="2019-06" db="EMBL/GenBank/DDBJ databases">
        <title>Draft genome of Aliikangiella marina GYP-15.</title>
        <authorList>
            <person name="Wang G."/>
        </authorList>
    </citation>
    <scope>NUCLEOTIDE SEQUENCE [LARGE SCALE GENOMIC DNA]</scope>
    <source>
        <strain evidence="2 3">GYP-15</strain>
    </source>
</reference>